<dbReference type="Pfam" id="PF12833">
    <property type="entry name" value="HTH_18"/>
    <property type="match status" value="1"/>
</dbReference>
<dbReference type="InterPro" id="IPR035418">
    <property type="entry name" value="AraC-bd_2"/>
</dbReference>
<dbReference type="Proteomes" id="UP000627838">
    <property type="component" value="Unassembled WGS sequence"/>
</dbReference>
<dbReference type="InterPro" id="IPR020449">
    <property type="entry name" value="Tscrpt_reg_AraC-type_HTH"/>
</dbReference>
<evidence type="ECO:0000313" key="6">
    <source>
        <dbReference type="Proteomes" id="UP000627838"/>
    </source>
</evidence>
<comment type="caution">
    <text evidence="5">The sequence shown here is derived from an EMBL/GenBank/DDBJ whole genome shotgun (WGS) entry which is preliminary data.</text>
</comment>
<evidence type="ECO:0000259" key="4">
    <source>
        <dbReference type="PROSITE" id="PS01124"/>
    </source>
</evidence>
<dbReference type="PRINTS" id="PR00032">
    <property type="entry name" value="HTHARAC"/>
</dbReference>
<keyword evidence="1" id="KW-0805">Transcription regulation</keyword>
<feature type="domain" description="HTH araC/xylS-type" evidence="4">
    <location>
        <begin position="224"/>
        <end position="325"/>
    </location>
</feature>
<reference evidence="5 6" key="1">
    <citation type="submission" date="2020-10" db="EMBL/GenBank/DDBJ databases">
        <title>Sequencing the genomes of 1000 actinobacteria strains.</title>
        <authorList>
            <person name="Klenk H.-P."/>
        </authorList>
    </citation>
    <scope>NUCLEOTIDE SEQUENCE [LARGE SCALE GENOMIC DNA]</scope>
    <source>
        <strain evidence="5 6">DSM 46744</strain>
    </source>
</reference>
<dbReference type="PROSITE" id="PS01124">
    <property type="entry name" value="HTH_ARAC_FAMILY_2"/>
    <property type="match status" value="1"/>
</dbReference>
<dbReference type="PANTHER" id="PTHR46796:SF6">
    <property type="entry name" value="ARAC SUBFAMILY"/>
    <property type="match status" value="1"/>
</dbReference>
<dbReference type="SMART" id="SM00342">
    <property type="entry name" value="HTH_ARAC"/>
    <property type="match status" value="1"/>
</dbReference>
<proteinExistence type="predicted"/>
<keyword evidence="6" id="KW-1185">Reference proteome</keyword>
<dbReference type="PANTHER" id="PTHR46796">
    <property type="entry name" value="HTH-TYPE TRANSCRIPTIONAL ACTIVATOR RHAS-RELATED"/>
    <property type="match status" value="1"/>
</dbReference>
<keyword evidence="3" id="KW-0804">Transcription</keyword>
<gene>
    <name evidence="5" type="ORF">H4W34_001884</name>
</gene>
<keyword evidence="2" id="KW-0238">DNA-binding</keyword>
<evidence type="ECO:0000313" key="5">
    <source>
        <dbReference type="EMBL" id="MBE1532051.1"/>
    </source>
</evidence>
<name>A0ABR9JNX0_9ACTN</name>
<dbReference type="EMBL" id="JADBDZ010000001">
    <property type="protein sequence ID" value="MBE1532051.1"/>
    <property type="molecule type" value="Genomic_DNA"/>
</dbReference>
<evidence type="ECO:0000256" key="1">
    <source>
        <dbReference type="ARBA" id="ARBA00023015"/>
    </source>
</evidence>
<dbReference type="RefSeq" id="WP_192758807.1">
    <property type="nucleotide sequence ID" value="NZ_JADBDZ010000001.1"/>
</dbReference>
<dbReference type="InterPro" id="IPR018062">
    <property type="entry name" value="HTH_AraC-typ_CS"/>
</dbReference>
<evidence type="ECO:0000256" key="2">
    <source>
        <dbReference type="ARBA" id="ARBA00023125"/>
    </source>
</evidence>
<dbReference type="Pfam" id="PF14525">
    <property type="entry name" value="AraC_binding_2"/>
    <property type="match status" value="1"/>
</dbReference>
<dbReference type="PROSITE" id="PS00041">
    <property type="entry name" value="HTH_ARAC_FAMILY_1"/>
    <property type="match status" value="1"/>
</dbReference>
<protein>
    <submittedName>
        <fullName evidence="5">AraC-like DNA-binding protein</fullName>
    </submittedName>
</protein>
<dbReference type="InterPro" id="IPR050204">
    <property type="entry name" value="AraC_XylS_family_regulators"/>
</dbReference>
<dbReference type="Gene3D" id="1.10.10.60">
    <property type="entry name" value="Homeodomain-like"/>
    <property type="match status" value="1"/>
</dbReference>
<sequence>MIETVFRTSDVARADRIGYWHELVSRSRAPVELSGDPDRFEASERALRLGTDPDAVTVLATVTSAATVRRTPELIRRSDPEVLYLSLALRGDAEVVCGDRAFRYGPAQWAVHDSSRSATVRLTDGPGPFESIGIVVPLRLLSVPRDQVGRAIGAPLPGRGGVGGLLAGTLANIIADPGAYRASDGPRLATVLADLVSALLAHAIDAGDAAPGAPPEVRRRTLLLRAHEFIDRHLQDPELSPAAVAAAHHISVSYLHRLFSAEGRTVAAWIRLRRLERARLALADPALRTVPVHRIAAMCGFTHHSAFTRAFRDAFGLPPSDYRHRALDAPA</sequence>
<organism evidence="5 6">
    <name type="scientific">Actinomadura algeriensis</name>
    <dbReference type="NCBI Taxonomy" id="1679523"/>
    <lineage>
        <taxon>Bacteria</taxon>
        <taxon>Bacillati</taxon>
        <taxon>Actinomycetota</taxon>
        <taxon>Actinomycetes</taxon>
        <taxon>Streptosporangiales</taxon>
        <taxon>Thermomonosporaceae</taxon>
        <taxon>Actinomadura</taxon>
    </lineage>
</organism>
<dbReference type="InterPro" id="IPR018060">
    <property type="entry name" value="HTH_AraC"/>
</dbReference>
<evidence type="ECO:0000256" key="3">
    <source>
        <dbReference type="ARBA" id="ARBA00023163"/>
    </source>
</evidence>
<dbReference type="SUPFAM" id="SSF46689">
    <property type="entry name" value="Homeodomain-like"/>
    <property type="match status" value="1"/>
</dbReference>
<accession>A0ABR9JNX0</accession>
<dbReference type="InterPro" id="IPR009057">
    <property type="entry name" value="Homeodomain-like_sf"/>
</dbReference>